<feature type="compositionally biased region" description="Low complexity" evidence="1">
    <location>
        <begin position="246"/>
        <end position="279"/>
    </location>
</feature>
<keyword evidence="3" id="KW-1185">Reference proteome</keyword>
<feature type="compositionally biased region" description="Basic and acidic residues" evidence="1">
    <location>
        <begin position="434"/>
        <end position="444"/>
    </location>
</feature>
<dbReference type="AlphaFoldDB" id="A0A8B7YZ15"/>
<dbReference type="SUPFAM" id="SSF46934">
    <property type="entry name" value="UBA-like"/>
    <property type="match status" value="1"/>
</dbReference>
<proteinExistence type="predicted"/>
<dbReference type="SMART" id="SM00456">
    <property type="entry name" value="WW"/>
    <property type="match status" value="1"/>
</dbReference>
<dbReference type="SUPFAM" id="SSF51045">
    <property type="entry name" value="WW domain"/>
    <property type="match status" value="1"/>
</dbReference>
<dbReference type="Pfam" id="PF02845">
    <property type="entry name" value="CUE"/>
    <property type="match status" value="1"/>
</dbReference>
<dbReference type="PROSITE" id="PS01159">
    <property type="entry name" value="WW_DOMAIN_1"/>
    <property type="match status" value="1"/>
</dbReference>
<dbReference type="InterPro" id="IPR003892">
    <property type="entry name" value="CUE"/>
</dbReference>
<feature type="compositionally biased region" description="Polar residues" evidence="1">
    <location>
        <begin position="74"/>
        <end position="87"/>
    </location>
</feature>
<organism evidence="3 4">
    <name type="scientific">Acanthaster planci</name>
    <name type="common">Crown-of-thorns starfish</name>
    <dbReference type="NCBI Taxonomy" id="133434"/>
    <lineage>
        <taxon>Eukaryota</taxon>
        <taxon>Metazoa</taxon>
        <taxon>Echinodermata</taxon>
        <taxon>Eleutherozoa</taxon>
        <taxon>Asterozoa</taxon>
        <taxon>Asteroidea</taxon>
        <taxon>Valvatacea</taxon>
        <taxon>Valvatida</taxon>
        <taxon>Acanthasteridae</taxon>
        <taxon>Acanthaster</taxon>
    </lineage>
</organism>
<feature type="region of interest" description="Disordered" evidence="1">
    <location>
        <begin position="323"/>
        <end position="444"/>
    </location>
</feature>
<dbReference type="PROSITE" id="PS50020">
    <property type="entry name" value="WW_DOMAIN_2"/>
    <property type="match status" value="1"/>
</dbReference>
<feature type="region of interest" description="Disordered" evidence="1">
    <location>
        <begin position="237"/>
        <end position="280"/>
    </location>
</feature>
<reference evidence="4" key="1">
    <citation type="submission" date="2025-08" db="UniProtKB">
        <authorList>
            <consortium name="RefSeq"/>
        </authorList>
    </citation>
    <scope>IDENTIFICATION</scope>
</reference>
<dbReference type="InterPro" id="IPR001202">
    <property type="entry name" value="WW_dom"/>
</dbReference>
<evidence type="ECO:0000256" key="1">
    <source>
        <dbReference type="SAM" id="MobiDB-lite"/>
    </source>
</evidence>
<dbReference type="Gene3D" id="2.20.70.10">
    <property type="match status" value="1"/>
</dbReference>
<sequence>MAYAAHPGGGPWWAKMPLPPGWDAKYDHNTKKYFYIHHTTRSTQWHDPRKAYYEQQQQQQRIGGLAPGPAASPYQRSPQMPQRSAWTPSPGGPAIPLQPIAKPKCKICRTNEVPSANQECQSCQLKARQREAELVRAREEKEAERRKQEAQQRIEKEQERRRVQSAARSRTPVTSDYHETSFGTEPERVELTVGQKRAMIENLDEAFPGIERSVVEMVLETSSWDSGKATTVLMSMTPQKDKKKSTTAPMAKAAAKPQASMAKPSAAASTSPPKQPTAAVKSKMIDNLKKMFPSASETLVELALETTHYNQAKATQVLRMTISSDGKKDAKKSDTKAKTTASTTSTSFSVGTSSVGSSGASTSTTVVAPQPKTSAPASSVSATPVSKPTPSTSLPTPASASRQSTSLPSTPTAPATSRQAKAAARAKGAARRTRSAERAPKQEFHSLYSFKAQGPDAALVHGPDKKNLLDTYVDYMGRDGSIVQGPRKENVAGPGRREGHNASLAVGPQGSHYTGPQANLAKGSMHGANRQM</sequence>
<feature type="region of interest" description="Disordered" evidence="1">
    <location>
        <begin position="480"/>
        <end position="532"/>
    </location>
</feature>
<gene>
    <name evidence="4" type="primary">LOC110982397</name>
</gene>
<feature type="compositionally biased region" description="Basic and acidic residues" evidence="1">
    <location>
        <begin position="325"/>
        <end position="337"/>
    </location>
</feature>
<dbReference type="InterPro" id="IPR009060">
    <property type="entry name" value="UBA-like_sf"/>
</dbReference>
<evidence type="ECO:0000259" key="2">
    <source>
        <dbReference type="PROSITE" id="PS50020"/>
    </source>
</evidence>
<dbReference type="Pfam" id="PF00397">
    <property type="entry name" value="WW"/>
    <property type="match status" value="1"/>
</dbReference>
<protein>
    <submittedName>
        <fullName evidence="4">Flocculation protein FLO11-like isoform X1</fullName>
    </submittedName>
</protein>
<accession>A0A8B7YZ15</accession>
<feature type="compositionally biased region" description="Low complexity" evidence="1">
    <location>
        <begin position="338"/>
        <end position="427"/>
    </location>
</feature>
<dbReference type="CDD" id="cd14279">
    <property type="entry name" value="CUE"/>
    <property type="match status" value="2"/>
</dbReference>
<dbReference type="InterPro" id="IPR036020">
    <property type="entry name" value="WW_dom_sf"/>
</dbReference>
<feature type="region of interest" description="Disordered" evidence="1">
    <location>
        <begin position="140"/>
        <end position="183"/>
    </location>
</feature>
<feature type="compositionally biased region" description="Basic and acidic residues" evidence="1">
    <location>
        <begin position="486"/>
        <end position="500"/>
    </location>
</feature>
<dbReference type="OrthoDB" id="2020426at2759"/>
<feature type="domain" description="WW" evidence="2">
    <location>
        <begin position="16"/>
        <end position="50"/>
    </location>
</feature>
<dbReference type="GO" id="GO:0043130">
    <property type="term" value="F:ubiquitin binding"/>
    <property type="evidence" value="ECO:0007669"/>
    <property type="project" value="InterPro"/>
</dbReference>
<dbReference type="Gene3D" id="1.10.8.10">
    <property type="entry name" value="DNA helicase RuvA subunit, C-terminal domain"/>
    <property type="match status" value="1"/>
</dbReference>
<dbReference type="Proteomes" id="UP000694845">
    <property type="component" value="Unplaced"/>
</dbReference>
<dbReference type="KEGG" id="aplc:110982397"/>
<dbReference type="CDD" id="cd00201">
    <property type="entry name" value="WW"/>
    <property type="match status" value="1"/>
</dbReference>
<name>A0A8B7YZ15_ACAPL</name>
<evidence type="ECO:0000313" key="3">
    <source>
        <dbReference type="Proteomes" id="UP000694845"/>
    </source>
</evidence>
<feature type="region of interest" description="Disordered" evidence="1">
    <location>
        <begin position="52"/>
        <end position="91"/>
    </location>
</feature>
<feature type="compositionally biased region" description="Basic and acidic residues" evidence="1">
    <location>
        <begin position="140"/>
        <end position="162"/>
    </location>
</feature>
<evidence type="ECO:0000313" key="4">
    <source>
        <dbReference type="RefSeq" id="XP_022096456.1"/>
    </source>
</evidence>
<dbReference type="OMA" id="ADYNEND"/>
<dbReference type="RefSeq" id="XP_022096456.1">
    <property type="nucleotide sequence ID" value="XM_022240764.1"/>
</dbReference>
<dbReference type="GeneID" id="110982397"/>